<name>A0A3B4F887_9CICH</name>
<sequence>MDFVEKYGNIFTIRIFGGRTVVINSYKFVKEALVQQGDDLIDRPTVPLFEDLFGNEGSTPNQGLVISNGYPWKQQRRFALHTLRNFGLGKKNLELYIQQECQYLSEAFTEHQGKPFNVQLLINNAVSNIICCLVFGNRFEYTDQQYQSILHNFNETMFTLTQVIKDFIDIRIKDHKETLNPASPRDYIDAFLIEMAKVSVVFSLSTLHACTMDLFFAGTETTTTTLRWGLLYMIYYPDIQ</sequence>
<proteinExistence type="inferred from homology"/>
<dbReference type="STRING" id="303518.ENSPNYP00000005869"/>
<dbReference type="PANTHER" id="PTHR24300">
    <property type="entry name" value="CYTOCHROME P450 508A4-RELATED"/>
    <property type="match status" value="1"/>
</dbReference>
<dbReference type="SUPFAM" id="SSF48264">
    <property type="entry name" value="Cytochrome P450"/>
    <property type="match status" value="1"/>
</dbReference>
<dbReference type="GO" id="GO:0005506">
    <property type="term" value="F:iron ion binding"/>
    <property type="evidence" value="ECO:0007669"/>
    <property type="project" value="InterPro"/>
</dbReference>
<keyword evidence="4" id="KW-0408">Iron</keyword>
<comment type="similarity">
    <text evidence="2">Belongs to the cytochrome P450 family.</text>
</comment>
<dbReference type="GO" id="GO:0006805">
    <property type="term" value="P:xenobiotic metabolic process"/>
    <property type="evidence" value="ECO:0007669"/>
    <property type="project" value="TreeGrafter"/>
</dbReference>
<comment type="cofactor">
    <cofactor evidence="1">
        <name>heme</name>
        <dbReference type="ChEBI" id="CHEBI:30413"/>
    </cofactor>
</comment>
<keyword evidence="3" id="KW-0479">Metal-binding</keyword>
<evidence type="ECO:0000256" key="3">
    <source>
        <dbReference type="ARBA" id="ARBA00022723"/>
    </source>
</evidence>
<protein>
    <submittedName>
        <fullName evidence="5">Uncharacterized protein</fullName>
    </submittedName>
</protein>
<dbReference type="InterPro" id="IPR002401">
    <property type="entry name" value="Cyt_P450_E_grp-I"/>
</dbReference>
<evidence type="ECO:0000256" key="2">
    <source>
        <dbReference type="ARBA" id="ARBA00010617"/>
    </source>
</evidence>
<reference evidence="5" key="1">
    <citation type="submission" date="2023-09" db="UniProtKB">
        <authorList>
            <consortium name="Ensembl"/>
        </authorList>
    </citation>
    <scope>IDENTIFICATION</scope>
</reference>
<dbReference type="PANTHER" id="PTHR24300:SF301">
    <property type="entry name" value="CYP2J25 PROTEIN-RELATED"/>
    <property type="match status" value="1"/>
</dbReference>
<evidence type="ECO:0000313" key="5">
    <source>
        <dbReference type="Ensembl" id="ENSPNYP00000005869.1"/>
    </source>
</evidence>
<dbReference type="Ensembl" id="ENSPNYT00000006020.1">
    <property type="protein sequence ID" value="ENSPNYP00000005869.1"/>
    <property type="gene ID" value="ENSPNYG00000004531.1"/>
</dbReference>
<organism evidence="5">
    <name type="scientific">Pundamilia nyererei</name>
    <dbReference type="NCBI Taxonomy" id="303518"/>
    <lineage>
        <taxon>Eukaryota</taxon>
        <taxon>Metazoa</taxon>
        <taxon>Chordata</taxon>
        <taxon>Craniata</taxon>
        <taxon>Vertebrata</taxon>
        <taxon>Euteleostomi</taxon>
        <taxon>Actinopterygii</taxon>
        <taxon>Neopterygii</taxon>
        <taxon>Teleostei</taxon>
        <taxon>Neoteleostei</taxon>
        <taxon>Acanthomorphata</taxon>
        <taxon>Ovalentaria</taxon>
        <taxon>Cichlomorphae</taxon>
        <taxon>Cichliformes</taxon>
        <taxon>Cichlidae</taxon>
        <taxon>African cichlids</taxon>
        <taxon>Pseudocrenilabrinae</taxon>
        <taxon>Haplochromini</taxon>
        <taxon>Pundamilia</taxon>
    </lineage>
</organism>
<dbReference type="GO" id="GO:0016712">
    <property type="term" value="F:oxidoreductase activity, acting on paired donors, with incorporation or reduction of molecular oxygen, reduced flavin or flavoprotein as one donor, and incorporation of one atom of oxygen"/>
    <property type="evidence" value="ECO:0007669"/>
    <property type="project" value="TreeGrafter"/>
</dbReference>
<dbReference type="InterPro" id="IPR036396">
    <property type="entry name" value="Cyt_P450_sf"/>
</dbReference>
<evidence type="ECO:0000256" key="4">
    <source>
        <dbReference type="ARBA" id="ARBA00023004"/>
    </source>
</evidence>
<evidence type="ECO:0000256" key="1">
    <source>
        <dbReference type="ARBA" id="ARBA00001971"/>
    </source>
</evidence>
<dbReference type="GeneTree" id="ENSGT00950000182879"/>
<dbReference type="GO" id="GO:0020037">
    <property type="term" value="F:heme binding"/>
    <property type="evidence" value="ECO:0007669"/>
    <property type="project" value="InterPro"/>
</dbReference>
<dbReference type="Gene3D" id="1.10.630.10">
    <property type="entry name" value="Cytochrome P450"/>
    <property type="match status" value="1"/>
</dbReference>
<dbReference type="GO" id="GO:0006082">
    <property type="term" value="P:organic acid metabolic process"/>
    <property type="evidence" value="ECO:0007669"/>
    <property type="project" value="TreeGrafter"/>
</dbReference>
<dbReference type="PRINTS" id="PR00463">
    <property type="entry name" value="EP450I"/>
</dbReference>
<dbReference type="Pfam" id="PF00067">
    <property type="entry name" value="p450"/>
    <property type="match status" value="1"/>
</dbReference>
<dbReference type="GO" id="GO:0005737">
    <property type="term" value="C:cytoplasm"/>
    <property type="evidence" value="ECO:0007669"/>
    <property type="project" value="TreeGrafter"/>
</dbReference>
<dbReference type="InterPro" id="IPR001128">
    <property type="entry name" value="Cyt_P450"/>
</dbReference>
<accession>A0A3B4F887</accession>
<dbReference type="InterPro" id="IPR050182">
    <property type="entry name" value="Cytochrome_P450_fam2"/>
</dbReference>
<dbReference type="AlphaFoldDB" id="A0A3B4F887"/>